<reference evidence="1" key="1">
    <citation type="submission" date="2016-10" db="EMBL/GenBank/DDBJ databases">
        <title>Sequence of Gallionella enrichment culture.</title>
        <authorList>
            <person name="Poehlein A."/>
            <person name="Muehling M."/>
            <person name="Daniel R."/>
        </authorList>
    </citation>
    <scope>NUCLEOTIDE SEQUENCE</scope>
</reference>
<dbReference type="SUPFAM" id="SSF54285">
    <property type="entry name" value="MoaD/ThiS"/>
    <property type="match status" value="1"/>
</dbReference>
<dbReference type="AlphaFoldDB" id="A0A1J5RAZ6"/>
<protein>
    <submittedName>
        <fullName evidence="1">ThiS family protein</fullName>
    </submittedName>
</protein>
<dbReference type="Gene3D" id="3.10.20.30">
    <property type="match status" value="1"/>
</dbReference>
<dbReference type="InterPro" id="IPR012675">
    <property type="entry name" value="Beta-grasp_dom_sf"/>
</dbReference>
<dbReference type="EMBL" id="MLJW01000231">
    <property type="protein sequence ID" value="OIQ92474.1"/>
    <property type="molecule type" value="Genomic_DNA"/>
</dbReference>
<dbReference type="Pfam" id="PF02597">
    <property type="entry name" value="ThiS"/>
    <property type="match status" value="1"/>
</dbReference>
<gene>
    <name evidence="1" type="ORF">GALL_256200</name>
</gene>
<evidence type="ECO:0000313" key="1">
    <source>
        <dbReference type="EMBL" id="OIQ92474.1"/>
    </source>
</evidence>
<comment type="caution">
    <text evidence="1">The sequence shown here is derived from an EMBL/GenBank/DDBJ whole genome shotgun (WGS) entry which is preliminary data.</text>
</comment>
<name>A0A1J5RAZ6_9ZZZZ</name>
<sequence>MVCGWRPGRNDVEPEQRVVPMKITLKLYASLTDFLPVQSRYTNVVELELAPGTRIDQVVEQFRLPVKLVHLVLVNGTYIAPQMRATQALTEGDVLAIWPPIAGG</sequence>
<accession>A0A1J5RAZ6</accession>
<dbReference type="InterPro" id="IPR003749">
    <property type="entry name" value="ThiS/MoaD-like"/>
</dbReference>
<organism evidence="1">
    <name type="scientific">mine drainage metagenome</name>
    <dbReference type="NCBI Taxonomy" id="410659"/>
    <lineage>
        <taxon>unclassified sequences</taxon>
        <taxon>metagenomes</taxon>
        <taxon>ecological metagenomes</taxon>
    </lineage>
</organism>
<proteinExistence type="predicted"/>
<dbReference type="InterPro" id="IPR016155">
    <property type="entry name" value="Mopterin_synth/thiamin_S_b"/>
</dbReference>